<reference evidence="2 3" key="1">
    <citation type="journal article" date="2013" name="Environ. Microbiol.">
        <title>Genome analysis of Chitinivibrio alkaliphilus gen. nov., sp. nov., a novel extremely haloalkaliphilic anaerobic chitinolytic bacterium from the candidate phylum Termite Group 3.</title>
        <authorList>
            <person name="Sorokin D.Y."/>
            <person name="Gumerov V.M."/>
            <person name="Rakitin A.L."/>
            <person name="Beletsky A.V."/>
            <person name="Damste J.S."/>
            <person name="Muyzer G."/>
            <person name="Mardanov A.V."/>
            <person name="Ravin N.V."/>
        </authorList>
    </citation>
    <scope>NUCLEOTIDE SEQUENCE [LARGE SCALE GENOMIC DNA]</scope>
    <source>
        <strain evidence="2 3">ACht1</strain>
    </source>
</reference>
<dbReference type="RefSeq" id="WP_022636615.1">
    <property type="nucleotide sequence ID" value="NZ_ASJR01000008.1"/>
</dbReference>
<protein>
    <submittedName>
        <fullName evidence="2">Thioredoxin domain-containing protein</fullName>
    </submittedName>
</protein>
<dbReference type="InterPro" id="IPR036249">
    <property type="entry name" value="Thioredoxin-like_sf"/>
</dbReference>
<dbReference type="Gene3D" id="3.40.30.10">
    <property type="entry name" value="Glutaredoxin"/>
    <property type="match status" value="1"/>
</dbReference>
<dbReference type="STRING" id="1313304.CALK_1130"/>
<name>U7D5X7_9BACT</name>
<comment type="caution">
    <text evidence="2">The sequence shown here is derived from an EMBL/GenBank/DDBJ whole genome shotgun (WGS) entry which is preliminary data.</text>
</comment>
<dbReference type="eggNOG" id="COG0526">
    <property type="taxonomic scope" value="Bacteria"/>
</dbReference>
<organism evidence="2 3">
    <name type="scientific">Chitinivibrio alkaliphilus ACht1</name>
    <dbReference type="NCBI Taxonomy" id="1313304"/>
    <lineage>
        <taxon>Bacteria</taxon>
        <taxon>Pseudomonadati</taxon>
        <taxon>Fibrobacterota</taxon>
        <taxon>Chitinivibrionia</taxon>
        <taxon>Chitinivibrionales</taxon>
        <taxon>Chitinivibrionaceae</taxon>
        <taxon>Chitinivibrio</taxon>
    </lineage>
</organism>
<evidence type="ECO:0000256" key="1">
    <source>
        <dbReference type="SAM" id="SignalP"/>
    </source>
</evidence>
<keyword evidence="3" id="KW-1185">Reference proteome</keyword>
<gene>
    <name evidence="2" type="ORF">CALK_1130</name>
</gene>
<evidence type="ECO:0000313" key="2">
    <source>
        <dbReference type="EMBL" id="ERP31914.1"/>
    </source>
</evidence>
<dbReference type="Proteomes" id="UP000017148">
    <property type="component" value="Unassembled WGS sequence"/>
</dbReference>
<sequence length="119" mass="13103">MKHIVSLLFLLLLSTITLGEPHEPKGALLFFINPTGRPCIIQDKEIQENLTLPEQFDLSYISTDVPADRSSFMQYGVRALPQLILVDSEGDILHRFPPGIQSAAQIETALANSAKGDSQ</sequence>
<dbReference type="EMBL" id="ASJR01000008">
    <property type="protein sequence ID" value="ERP31914.1"/>
    <property type="molecule type" value="Genomic_DNA"/>
</dbReference>
<dbReference type="SUPFAM" id="SSF52833">
    <property type="entry name" value="Thioredoxin-like"/>
    <property type="match status" value="1"/>
</dbReference>
<keyword evidence="1" id="KW-0732">Signal</keyword>
<evidence type="ECO:0000313" key="3">
    <source>
        <dbReference type="Proteomes" id="UP000017148"/>
    </source>
</evidence>
<feature type="signal peptide" evidence="1">
    <location>
        <begin position="1"/>
        <end position="19"/>
    </location>
</feature>
<proteinExistence type="predicted"/>
<feature type="chain" id="PRO_5004678978" evidence="1">
    <location>
        <begin position="20"/>
        <end position="119"/>
    </location>
</feature>
<accession>U7D5X7</accession>
<dbReference type="AlphaFoldDB" id="U7D5X7"/>
<dbReference type="OrthoDB" id="5405939at2"/>